<dbReference type="NCBIfam" id="TIGR01120">
    <property type="entry name" value="rpiB"/>
    <property type="match status" value="1"/>
</dbReference>
<dbReference type="RefSeq" id="WP_122630007.1">
    <property type="nucleotide sequence ID" value="NZ_UPPP01000108.1"/>
</dbReference>
<dbReference type="PIRSF" id="PIRSF005384">
    <property type="entry name" value="RpiB_LacA_B"/>
    <property type="match status" value="1"/>
</dbReference>
<dbReference type="AlphaFoldDB" id="A0A498R8Z7"/>
<dbReference type="Gene3D" id="3.40.1400.10">
    <property type="entry name" value="Sugar-phosphate isomerase, RpiB/LacA/LacB"/>
    <property type="match status" value="1"/>
</dbReference>
<dbReference type="Proteomes" id="UP000277811">
    <property type="component" value="Unassembled WGS sequence"/>
</dbReference>
<dbReference type="PANTHER" id="PTHR43732">
    <property type="entry name" value="RIBOSE 5-PHOSPHATE ISOMERASE-RELATED"/>
    <property type="match status" value="1"/>
</dbReference>
<dbReference type="NCBIfam" id="TIGR00689">
    <property type="entry name" value="rpiB_lacA_lacB"/>
    <property type="match status" value="1"/>
</dbReference>
<evidence type="ECO:0000256" key="1">
    <source>
        <dbReference type="ARBA" id="ARBA00008754"/>
    </source>
</evidence>
<dbReference type="InterPro" id="IPR004785">
    <property type="entry name" value="RpiB"/>
</dbReference>
<keyword evidence="2 3" id="KW-0413">Isomerase</keyword>
<dbReference type="PANTHER" id="PTHR43732:SF1">
    <property type="entry name" value="RIBOSE 5-PHOSPHATE ISOMERASE"/>
    <property type="match status" value="1"/>
</dbReference>
<dbReference type="EMBL" id="UPPP01000108">
    <property type="protein sequence ID" value="VBB09186.1"/>
    <property type="molecule type" value="Genomic_DNA"/>
</dbReference>
<proteinExistence type="inferred from homology"/>
<gene>
    <name evidence="3" type="ORF">LUCI_4472</name>
</gene>
<organism evidence="3 4">
    <name type="scientific">Lucifera butyrica</name>
    <dbReference type="NCBI Taxonomy" id="1351585"/>
    <lineage>
        <taxon>Bacteria</taxon>
        <taxon>Bacillati</taxon>
        <taxon>Bacillota</taxon>
        <taxon>Negativicutes</taxon>
        <taxon>Veillonellales</taxon>
        <taxon>Veillonellaceae</taxon>
        <taxon>Lucifera</taxon>
    </lineage>
</organism>
<reference evidence="3 4" key="1">
    <citation type="submission" date="2018-06" db="EMBL/GenBank/DDBJ databases">
        <authorList>
            <person name="Strepis N."/>
        </authorList>
    </citation>
    <scope>NUCLEOTIDE SEQUENCE [LARGE SCALE GENOMIC DNA]</scope>
    <source>
        <strain evidence="3">LUCI</strain>
    </source>
</reference>
<comment type="similarity">
    <text evidence="1">Belongs to the LacAB/RpiB family.</text>
</comment>
<accession>A0A498R8Z7</accession>
<name>A0A498R8Z7_9FIRM</name>
<protein>
    <submittedName>
        <fullName evidence="3">Ribose/galactose isomerase</fullName>
    </submittedName>
</protein>
<dbReference type="GO" id="GO:0016861">
    <property type="term" value="F:intramolecular oxidoreductase activity, interconverting aldoses and ketoses"/>
    <property type="evidence" value="ECO:0007669"/>
    <property type="project" value="UniProtKB-ARBA"/>
</dbReference>
<dbReference type="InterPro" id="IPR051812">
    <property type="entry name" value="SPI_LacAB/RpiB"/>
</dbReference>
<dbReference type="Pfam" id="PF02502">
    <property type="entry name" value="LacAB_rpiB"/>
    <property type="match status" value="1"/>
</dbReference>
<dbReference type="NCBIfam" id="NF004051">
    <property type="entry name" value="PRK05571.1"/>
    <property type="match status" value="1"/>
</dbReference>
<evidence type="ECO:0000256" key="2">
    <source>
        <dbReference type="ARBA" id="ARBA00023235"/>
    </source>
</evidence>
<keyword evidence="4" id="KW-1185">Reference proteome</keyword>
<sequence>MKIAIGCDEAAYDLKMELINHLREKGIEVKDFGTKAGEVVLYPDIAVIVAEAVARGEYERGILVCGTGIGMALSANKVPGIRAAVCHDPFSTERSRKSNNAQIMCMGSRVIAPHLAKYLLNIWLKCDFSGGNSAPKVARIMKYEEMYLKGERKI</sequence>
<dbReference type="OrthoDB" id="1778624at2"/>
<evidence type="ECO:0000313" key="4">
    <source>
        <dbReference type="Proteomes" id="UP000277811"/>
    </source>
</evidence>
<dbReference type="InterPro" id="IPR036569">
    <property type="entry name" value="RpiB_LacA_LacB_sf"/>
</dbReference>
<dbReference type="GO" id="GO:0005975">
    <property type="term" value="P:carbohydrate metabolic process"/>
    <property type="evidence" value="ECO:0007669"/>
    <property type="project" value="InterPro"/>
</dbReference>
<evidence type="ECO:0000313" key="3">
    <source>
        <dbReference type="EMBL" id="VBB09186.1"/>
    </source>
</evidence>
<dbReference type="SUPFAM" id="SSF89623">
    <property type="entry name" value="Ribose/Galactose isomerase RpiB/AlsB"/>
    <property type="match status" value="1"/>
</dbReference>
<dbReference type="InterPro" id="IPR003500">
    <property type="entry name" value="RpiB_LacA_LacB"/>
</dbReference>